<feature type="compositionally biased region" description="Low complexity" evidence="1">
    <location>
        <begin position="141"/>
        <end position="151"/>
    </location>
</feature>
<dbReference type="SUPFAM" id="SSF46934">
    <property type="entry name" value="UBA-like"/>
    <property type="match status" value="1"/>
</dbReference>
<protein>
    <recommendedName>
        <fullName evidence="2">CUE domain-containing protein</fullName>
    </recommendedName>
</protein>
<feature type="compositionally biased region" description="Basic and acidic residues" evidence="1">
    <location>
        <begin position="404"/>
        <end position="416"/>
    </location>
</feature>
<dbReference type="Gene3D" id="1.10.8.10">
    <property type="entry name" value="DNA helicase RuvA subunit, C-terminal domain"/>
    <property type="match status" value="1"/>
</dbReference>
<feature type="region of interest" description="Disordered" evidence="1">
    <location>
        <begin position="1"/>
        <end position="73"/>
    </location>
</feature>
<accession>A0ABQ8Q289</accession>
<reference evidence="3" key="1">
    <citation type="submission" date="2022-08" db="EMBL/GenBank/DDBJ databases">
        <authorList>
            <consortium name="DOE Joint Genome Institute"/>
            <person name="Min B."/>
            <person name="Riley R."/>
            <person name="Sierra-Patev S."/>
            <person name="Naranjo-Ortiz M."/>
            <person name="Looney B."/>
            <person name="Konkel Z."/>
            <person name="Slot J.C."/>
            <person name="Sakamoto Y."/>
            <person name="Steenwyk J.L."/>
            <person name="Rokas A."/>
            <person name="Carro J."/>
            <person name="Camarero S."/>
            <person name="Ferreira P."/>
            <person name="Molpeceres G."/>
            <person name="Ruiz-Duenas F.J."/>
            <person name="Serrano A."/>
            <person name="Henrissat B."/>
            <person name="Drula E."/>
            <person name="Hughes K.W."/>
            <person name="Mata J.L."/>
            <person name="Ishikawa N.K."/>
            <person name="Vargas-Isla R."/>
            <person name="Ushijima S."/>
            <person name="Smith C.A."/>
            <person name="Ahrendt S."/>
            <person name="Andreopoulos W."/>
            <person name="He G."/>
            <person name="Labutti K."/>
            <person name="Lipzen A."/>
            <person name="Ng V."/>
            <person name="Sandor L."/>
            <person name="Barry K."/>
            <person name="Martinez A.T."/>
            <person name="Xiao Y."/>
            <person name="Gibbons J.G."/>
            <person name="Terashima K."/>
            <person name="Hibbett D.S."/>
            <person name="Grigoriev I.V."/>
        </authorList>
    </citation>
    <scope>NUCLEOTIDE SEQUENCE</scope>
    <source>
        <strain evidence="3">TFB10827</strain>
    </source>
</reference>
<sequence>MTENTTTISPPPRTKQGSGDSAVSLDAPAAPSPVSEPVQPSTQTSQSQSPAVTAQPPHERERVRDPKLSTLQGMFPDFDESLLQSVLESVGGNSDRAIDILLGMSDPEYYSSSKPQEEPVLSQEELDAQFARQLYMEDQEQQAAWQAQQQQRRPRPTFNGRRDSQPPPTQEKDTMAEISDQFNKIAESGKKTFGNIFSKVKAKISEFDQSRQEGSSWDTGVGGDTYPYEPGQAPYSNPPQQSRHQRMQQMQQQQLLRQQQQQEEPQARQYQTQPTYYDPNPTSESPPSTAGGYDTVSIHCPSPSIDVDPTYTAATTPRTPPTSSGIDGGKLGLLPKRPVSLLRVQSPTTPPASGATGQSTRSSPEQTTTNPSPAPAPAYISRLDSDAEELYADADEDPFEDESEMGREPGTVRHETASGTPAETTSK</sequence>
<evidence type="ECO:0000313" key="4">
    <source>
        <dbReference type="Proteomes" id="UP001163828"/>
    </source>
</evidence>
<dbReference type="PANTHER" id="PTHR16461:SF5">
    <property type="entry name" value="TOLL-INTERACTING PROTEIN"/>
    <property type="match status" value="1"/>
</dbReference>
<dbReference type="CDD" id="cd14279">
    <property type="entry name" value="CUE"/>
    <property type="match status" value="1"/>
</dbReference>
<evidence type="ECO:0000313" key="3">
    <source>
        <dbReference type="EMBL" id="KAJ3992599.1"/>
    </source>
</evidence>
<dbReference type="PROSITE" id="PS51140">
    <property type="entry name" value="CUE"/>
    <property type="match status" value="1"/>
</dbReference>
<keyword evidence="4" id="KW-1185">Reference proteome</keyword>
<evidence type="ECO:0000256" key="1">
    <source>
        <dbReference type="SAM" id="MobiDB-lite"/>
    </source>
</evidence>
<feature type="region of interest" description="Disordered" evidence="1">
    <location>
        <begin position="204"/>
        <end position="427"/>
    </location>
</feature>
<dbReference type="Pfam" id="PF02845">
    <property type="entry name" value="CUE"/>
    <property type="match status" value="1"/>
</dbReference>
<feature type="compositionally biased region" description="Basic and acidic residues" evidence="1">
    <location>
        <begin position="57"/>
        <end position="67"/>
    </location>
</feature>
<comment type="caution">
    <text evidence="3">The sequence shown here is derived from an EMBL/GenBank/DDBJ whole genome shotgun (WGS) entry which is preliminary data.</text>
</comment>
<feature type="compositionally biased region" description="Low complexity" evidence="1">
    <location>
        <begin position="247"/>
        <end position="273"/>
    </location>
</feature>
<feature type="domain" description="CUE" evidence="2">
    <location>
        <begin position="63"/>
        <end position="106"/>
    </location>
</feature>
<proteinExistence type="predicted"/>
<feature type="region of interest" description="Disordered" evidence="1">
    <location>
        <begin position="135"/>
        <end position="183"/>
    </location>
</feature>
<evidence type="ECO:0000259" key="2">
    <source>
        <dbReference type="PROSITE" id="PS51140"/>
    </source>
</evidence>
<dbReference type="Proteomes" id="UP001163828">
    <property type="component" value="Unassembled WGS sequence"/>
</dbReference>
<feature type="compositionally biased region" description="Polar residues" evidence="1">
    <location>
        <begin position="355"/>
        <end position="371"/>
    </location>
</feature>
<feature type="compositionally biased region" description="Acidic residues" evidence="1">
    <location>
        <begin position="386"/>
        <end position="403"/>
    </location>
</feature>
<dbReference type="InterPro" id="IPR003892">
    <property type="entry name" value="CUE"/>
</dbReference>
<dbReference type="PANTHER" id="PTHR16461">
    <property type="entry name" value="TOLL-INTERACTING PROTEIN"/>
    <property type="match status" value="1"/>
</dbReference>
<feature type="compositionally biased region" description="Polar residues" evidence="1">
    <location>
        <begin position="417"/>
        <end position="427"/>
    </location>
</feature>
<organism evidence="3 4">
    <name type="scientific">Lentinula boryana</name>
    <dbReference type="NCBI Taxonomy" id="40481"/>
    <lineage>
        <taxon>Eukaryota</taxon>
        <taxon>Fungi</taxon>
        <taxon>Dikarya</taxon>
        <taxon>Basidiomycota</taxon>
        <taxon>Agaricomycotina</taxon>
        <taxon>Agaricomycetes</taxon>
        <taxon>Agaricomycetidae</taxon>
        <taxon>Agaricales</taxon>
        <taxon>Marasmiineae</taxon>
        <taxon>Omphalotaceae</taxon>
        <taxon>Lentinula</taxon>
    </lineage>
</organism>
<dbReference type="EMBL" id="MU790839">
    <property type="protein sequence ID" value="KAJ3992599.1"/>
    <property type="molecule type" value="Genomic_DNA"/>
</dbReference>
<gene>
    <name evidence="3" type="ORF">F5050DRAFT_1579275</name>
</gene>
<feature type="compositionally biased region" description="Basic and acidic residues" evidence="1">
    <location>
        <begin position="160"/>
        <end position="175"/>
    </location>
</feature>
<feature type="compositionally biased region" description="Low complexity" evidence="1">
    <location>
        <begin position="27"/>
        <end position="56"/>
    </location>
</feature>
<dbReference type="SMART" id="SM00546">
    <property type="entry name" value="CUE"/>
    <property type="match status" value="1"/>
</dbReference>
<dbReference type="InterPro" id="IPR009060">
    <property type="entry name" value="UBA-like_sf"/>
</dbReference>
<name>A0ABQ8Q289_9AGAR</name>